<accession>A0A0R3WXI6</accession>
<sequence length="106" mass="12214">MSLIKGIYYELDRTGRSSAKRLWKSAVEHHAFFRLKEPRAVKRGPISFLGRSSRFQYSGKTFFQYRTAQIDRPKGVTDDILETSLRPSHQRTASVPVALNRGIFIL</sequence>
<gene>
    <name evidence="1" type="ORF">TTAC_LOCUS5460</name>
</gene>
<dbReference type="WBParaSite" id="TTAC_0000547601-mRNA-1">
    <property type="protein sequence ID" value="TTAC_0000547601-mRNA-1"/>
    <property type="gene ID" value="TTAC_0000547601"/>
</dbReference>
<dbReference type="Proteomes" id="UP000274429">
    <property type="component" value="Unassembled WGS sequence"/>
</dbReference>
<evidence type="ECO:0000313" key="1">
    <source>
        <dbReference type="EMBL" id="VDM27040.1"/>
    </source>
</evidence>
<protein>
    <submittedName>
        <fullName evidence="3">PH domain-containing protein</fullName>
    </submittedName>
</protein>
<dbReference type="EMBL" id="UYWX01007628">
    <property type="protein sequence ID" value="VDM27040.1"/>
    <property type="molecule type" value="Genomic_DNA"/>
</dbReference>
<proteinExistence type="predicted"/>
<dbReference type="GO" id="GO:0005856">
    <property type="term" value="C:cytoskeleton"/>
    <property type="evidence" value="ECO:0007669"/>
    <property type="project" value="TreeGrafter"/>
</dbReference>
<keyword evidence="2" id="KW-1185">Reference proteome</keyword>
<dbReference type="OrthoDB" id="6589456at2759"/>
<dbReference type="GO" id="GO:0005886">
    <property type="term" value="C:plasma membrane"/>
    <property type="evidence" value="ECO:0007669"/>
    <property type="project" value="TreeGrafter"/>
</dbReference>
<dbReference type="GO" id="GO:0031032">
    <property type="term" value="P:actomyosin structure organization"/>
    <property type="evidence" value="ECO:0007669"/>
    <property type="project" value="TreeGrafter"/>
</dbReference>
<reference evidence="3" key="1">
    <citation type="submission" date="2017-02" db="UniProtKB">
        <authorList>
            <consortium name="WormBaseParasite"/>
        </authorList>
    </citation>
    <scope>IDENTIFICATION</scope>
</reference>
<evidence type="ECO:0000313" key="3">
    <source>
        <dbReference type="WBParaSite" id="TTAC_0000547601-mRNA-1"/>
    </source>
</evidence>
<evidence type="ECO:0000313" key="2">
    <source>
        <dbReference type="Proteomes" id="UP000274429"/>
    </source>
</evidence>
<dbReference type="AlphaFoldDB" id="A0A0R3WXI6"/>
<reference evidence="1 2" key="2">
    <citation type="submission" date="2018-11" db="EMBL/GenBank/DDBJ databases">
        <authorList>
            <consortium name="Pathogen Informatics"/>
        </authorList>
    </citation>
    <scope>NUCLEOTIDE SEQUENCE [LARGE SCALE GENOMIC DNA]</scope>
</reference>
<dbReference type="SUPFAM" id="SSF50729">
    <property type="entry name" value="PH domain-like"/>
    <property type="match status" value="1"/>
</dbReference>
<organism evidence="3">
    <name type="scientific">Hydatigena taeniaeformis</name>
    <name type="common">Feline tapeworm</name>
    <name type="synonym">Taenia taeniaeformis</name>
    <dbReference type="NCBI Taxonomy" id="6205"/>
    <lineage>
        <taxon>Eukaryota</taxon>
        <taxon>Metazoa</taxon>
        <taxon>Spiralia</taxon>
        <taxon>Lophotrochozoa</taxon>
        <taxon>Platyhelminthes</taxon>
        <taxon>Cestoda</taxon>
        <taxon>Eucestoda</taxon>
        <taxon>Cyclophyllidea</taxon>
        <taxon>Taeniidae</taxon>
        <taxon>Hydatigera</taxon>
    </lineage>
</organism>
<dbReference type="STRING" id="6205.A0A0R3WXI6"/>
<dbReference type="PANTHER" id="PTHR23280:SF21">
    <property type="entry name" value="PROTEIN 4.1 HOMOLOG"/>
    <property type="match status" value="1"/>
</dbReference>
<name>A0A0R3WXI6_HYDTA</name>
<dbReference type="PANTHER" id="PTHR23280">
    <property type="entry name" value="4.1 G PROTEIN"/>
    <property type="match status" value="1"/>
</dbReference>